<keyword evidence="2" id="KW-0812">Transmembrane</keyword>
<dbReference type="EMBL" id="CP119311">
    <property type="protein sequence ID" value="WEK35456.1"/>
    <property type="molecule type" value="Genomic_DNA"/>
</dbReference>
<evidence type="ECO:0000256" key="2">
    <source>
        <dbReference type="SAM" id="Phobius"/>
    </source>
</evidence>
<name>A0AAJ5WNZ1_9BACT</name>
<gene>
    <name evidence="3" type="ORF">P0Y53_23435</name>
</gene>
<keyword evidence="2" id="KW-0472">Membrane</keyword>
<feature type="transmembrane region" description="Helical" evidence="2">
    <location>
        <begin position="6"/>
        <end position="25"/>
    </location>
</feature>
<evidence type="ECO:0000313" key="3">
    <source>
        <dbReference type="EMBL" id="WEK35456.1"/>
    </source>
</evidence>
<accession>A0AAJ5WNZ1</accession>
<reference evidence="3" key="1">
    <citation type="submission" date="2023-03" db="EMBL/GenBank/DDBJ databases">
        <title>Andean soil-derived lignocellulolytic bacterial consortium as a source of novel taxa and putative plastic-active enzymes.</title>
        <authorList>
            <person name="Diaz-Garcia L."/>
            <person name="Chuvochina M."/>
            <person name="Feuerriegel G."/>
            <person name="Bunk B."/>
            <person name="Sproer C."/>
            <person name="Streit W.R."/>
            <person name="Rodriguez L.M."/>
            <person name="Overmann J."/>
            <person name="Jimenez D.J."/>
        </authorList>
    </citation>
    <scope>NUCLEOTIDE SEQUENCE</scope>
    <source>
        <strain evidence="3">MAG 7</strain>
    </source>
</reference>
<feature type="region of interest" description="Disordered" evidence="1">
    <location>
        <begin position="102"/>
        <end position="123"/>
    </location>
</feature>
<keyword evidence="2" id="KW-1133">Transmembrane helix</keyword>
<protein>
    <submittedName>
        <fullName evidence="3">Uncharacterized protein</fullName>
    </submittedName>
</protein>
<evidence type="ECO:0000256" key="1">
    <source>
        <dbReference type="SAM" id="MobiDB-lite"/>
    </source>
</evidence>
<proteinExistence type="predicted"/>
<dbReference type="AlphaFoldDB" id="A0AAJ5WNZ1"/>
<dbReference type="Proteomes" id="UP001220610">
    <property type="component" value="Chromosome"/>
</dbReference>
<evidence type="ECO:0000313" key="4">
    <source>
        <dbReference type="Proteomes" id="UP001220610"/>
    </source>
</evidence>
<organism evidence="3 4">
    <name type="scientific">Candidatus Pseudobacter hemicellulosilyticus</name>
    <dbReference type="NCBI Taxonomy" id="3121375"/>
    <lineage>
        <taxon>Bacteria</taxon>
        <taxon>Pseudomonadati</taxon>
        <taxon>Bacteroidota</taxon>
        <taxon>Chitinophagia</taxon>
        <taxon>Chitinophagales</taxon>
        <taxon>Chitinophagaceae</taxon>
        <taxon>Pseudobacter</taxon>
    </lineage>
</organism>
<sequence length="123" mass="13198">MRTYSFTNISIIGLVLSGISALITYSGKKGEVNKFQLNTADNGILIANSNESVGGDFFATCILVATGPFNCHFTNTTASSNTDVTSLEFWWPYGFLQTIGNTSISNPNNQEDTTSQPGLRSAT</sequence>